<dbReference type="SUPFAM" id="SSF81502">
    <property type="entry name" value="ISP transmembrane anchor"/>
    <property type="match status" value="1"/>
</dbReference>
<feature type="domain" description="Cytochrome b-c1 complex subunit Rieske transmembrane" evidence="4">
    <location>
        <begin position="574"/>
        <end position="615"/>
    </location>
</feature>
<reference evidence="6 7" key="1">
    <citation type="submission" date="2020-04" db="EMBL/GenBank/DDBJ databases">
        <title>Plant Genome Project.</title>
        <authorList>
            <person name="Zhang R.-G."/>
        </authorList>
    </citation>
    <scope>NUCLEOTIDE SEQUENCE [LARGE SCALE GENOMIC DNA]</scope>
    <source>
        <strain evidence="6">YNK0</strain>
        <tissue evidence="6">Leaf</tissue>
    </source>
</reference>
<dbReference type="InterPro" id="IPR004192">
    <property type="entry name" value="Rieske_TM"/>
</dbReference>
<dbReference type="InterPro" id="IPR046849">
    <property type="entry name" value="E2_motif"/>
</dbReference>
<comment type="caution">
    <text evidence="6">The sequence shown here is derived from an EMBL/GenBank/DDBJ whole genome shotgun (WGS) entry which is preliminary data.</text>
</comment>
<dbReference type="InterPro" id="IPR046848">
    <property type="entry name" value="E_motif"/>
</dbReference>
<dbReference type="Gene3D" id="2.102.10.10">
    <property type="entry name" value="Rieske [2Fe-2S] iron-sulphur domain"/>
    <property type="match status" value="1"/>
</dbReference>
<feature type="repeat" description="PPR" evidence="2">
    <location>
        <begin position="408"/>
        <end position="442"/>
    </location>
</feature>
<dbReference type="InterPro" id="IPR046960">
    <property type="entry name" value="PPR_At4g14850-like_plant"/>
</dbReference>
<dbReference type="Pfam" id="PF14432">
    <property type="entry name" value="DYW_deaminase"/>
    <property type="match status" value="1"/>
</dbReference>
<organism evidence="6 7">
    <name type="scientific">Tetracentron sinense</name>
    <name type="common">Spur-leaf</name>
    <dbReference type="NCBI Taxonomy" id="13715"/>
    <lineage>
        <taxon>Eukaryota</taxon>
        <taxon>Viridiplantae</taxon>
        <taxon>Streptophyta</taxon>
        <taxon>Embryophyta</taxon>
        <taxon>Tracheophyta</taxon>
        <taxon>Spermatophyta</taxon>
        <taxon>Magnoliopsida</taxon>
        <taxon>Trochodendrales</taxon>
        <taxon>Trochodendraceae</taxon>
        <taxon>Tetracentron</taxon>
    </lineage>
</organism>
<dbReference type="PANTHER" id="PTHR47926">
    <property type="entry name" value="PENTATRICOPEPTIDE REPEAT-CONTAINING PROTEIN"/>
    <property type="match status" value="1"/>
</dbReference>
<dbReference type="SUPFAM" id="SSF50022">
    <property type="entry name" value="ISP domain"/>
    <property type="match status" value="1"/>
</dbReference>
<feature type="repeat" description="PPR" evidence="2">
    <location>
        <begin position="142"/>
        <end position="172"/>
    </location>
</feature>
<dbReference type="Gene3D" id="1.25.40.10">
    <property type="entry name" value="Tetratricopeptide repeat domain"/>
    <property type="match status" value="2"/>
</dbReference>
<dbReference type="Pfam" id="PF02921">
    <property type="entry name" value="UCR_TM"/>
    <property type="match status" value="1"/>
</dbReference>
<dbReference type="InterPro" id="IPR032867">
    <property type="entry name" value="DYW_dom"/>
</dbReference>
<dbReference type="Pfam" id="PF20430">
    <property type="entry name" value="Eplus_motif"/>
    <property type="match status" value="1"/>
</dbReference>
<evidence type="ECO:0000256" key="1">
    <source>
        <dbReference type="ARBA" id="ARBA00022737"/>
    </source>
</evidence>
<dbReference type="FunFam" id="1.25.40.10:FF:000242">
    <property type="entry name" value="Pentatricopeptide repeat-containing protein"/>
    <property type="match status" value="1"/>
</dbReference>
<dbReference type="NCBIfam" id="TIGR00756">
    <property type="entry name" value="PPR"/>
    <property type="match status" value="3"/>
</dbReference>
<evidence type="ECO:0000259" key="5">
    <source>
        <dbReference type="Pfam" id="PF14432"/>
    </source>
</evidence>
<dbReference type="AlphaFoldDB" id="A0A834ZE84"/>
<dbReference type="InterPro" id="IPR002885">
    <property type="entry name" value="PPR_rpt"/>
</dbReference>
<evidence type="ECO:0000256" key="2">
    <source>
        <dbReference type="PROSITE-ProRule" id="PRU00708"/>
    </source>
</evidence>
<proteinExistence type="predicted"/>
<keyword evidence="3" id="KW-1133">Transmembrane helix</keyword>
<dbReference type="GO" id="GO:0003723">
    <property type="term" value="F:RNA binding"/>
    <property type="evidence" value="ECO:0007669"/>
    <property type="project" value="InterPro"/>
</dbReference>
<protein>
    <submittedName>
        <fullName evidence="6">Uncharacterized protein</fullName>
    </submittedName>
</protein>
<dbReference type="GO" id="GO:0051537">
    <property type="term" value="F:2 iron, 2 sulfur cluster binding"/>
    <property type="evidence" value="ECO:0007669"/>
    <property type="project" value="InterPro"/>
</dbReference>
<evidence type="ECO:0000259" key="4">
    <source>
        <dbReference type="Pfam" id="PF02921"/>
    </source>
</evidence>
<dbReference type="OMA" id="IFPRCHI"/>
<feature type="repeat" description="PPR" evidence="2">
    <location>
        <begin position="173"/>
        <end position="207"/>
    </location>
</feature>
<dbReference type="Pfam" id="PF01535">
    <property type="entry name" value="PPR"/>
    <property type="match status" value="2"/>
</dbReference>
<dbReference type="GO" id="GO:0008121">
    <property type="term" value="F:quinol-cytochrome-c reductase activity"/>
    <property type="evidence" value="ECO:0007669"/>
    <property type="project" value="InterPro"/>
</dbReference>
<dbReference type="PANTHER" id="PTHR47926:SF360">
    <property type="entry name" value="PENTATRICOPEPTIDE REPEAT-CONTAINING PROTEIN"/>
    <property type="match status" value="1"/>
</dbReference>
<name>A0A834ZE84_TETSI</name>
<dbReference type="OrthoDB" id="185373at2759"/>
<dbReference type="GO" id="GO:0009451">
    <property type="term" value="P:RNA modification"/>
    <property type="evidence" value="ECO:0007669"/>
    <property type="project" value="InterPro"/>
</dbReference>
<keyword evidence="3" id="KW-0812">Transmembrane</keyword>
<dbReference type="InterPro" id="IPR036922">
    <property type="entry name" value="Rieske_2Fe-2S_sf"/>
</dbReference>
<dbReference type="GO" id="GO:0008270">
    <property type="term" value="F:zinc ion binding"/>
    <property type="evidence" value="ECO:0007669"/>
    <property type="project" value="InterPro"/>
</dbReference>
<dbReference type="Pfam" id="PF20431">
    <property type="entry name" value="E_motif"/>
    <property type="match status" value="1"/>
</dbReference>
<dbReference type="Proteomes" id="UP000655225">
    <property type="component" value="Unassembled WGS sequence"/>
</dbReference>
<dbReference type="Pfam" id="PF13041">
    <property type="entry name" value="PPR_2"/>
    <property type="match status" value="2"/>
</dbReference>
<dbReference type="PROSITE" id="PS51375">
    <property type="entry name" value="PPR"/>
    <property type="match status" value="4"/>
</dbReference>
<evidence type="ECO:0000256" key="3">
    <source>
        <dbReference type="SAM" id="Phobius"/>
    </source>
</evidence>
<evidence type="ECO:0000313" key="6">
    <source>
        <dbReference type="EMBL" id="KAF8403950.1"/>
    </source>
</evidence>
<keyword evidence="1" id="KW-0677">Repeat</keyword>
<dbReference type="EMBL" id="JABCRI010000007">
    <property type="protein sequence ID" value="KAF8403950.1"/>
    <property type="molecule type" value="Genomic_DNA"/>
</dbReference>
<sequence>MNNLTASSFSFQRFLKCQSVRNCSTKCLTTLSSTPQISPSLCNYIIRASIEKGSPQKALLDYKTILLSGTIRPDHRTLSSVLEACKISKDFGTAVGIHTGVIKSGFVLYPSLLASLVSIYVASDCLGHALLLLDEIPRWGFNIVSANLVIAGYMKIGEFDNAKRVFHKMPHRDLVSWNSMIAGCVRNTRFKESMSFFRKMLSLNFEPDGFTFASVITGCARIGALVHGEWVHGLMIDQGIELNFILSSALIDMYSKCGRIKTAKGLFDKVRRDDVSVWNAMITGLAIHGLALDAMALFLQMDRESVSPDTITFIGILTACSHCGLVAEGCHYFDLMRKHYLIEPQLEHYGAMVDLFARAGLLEEAYGVIKAMTVEPDAVIWKALLSACRTHKKPDLGAVAINQIALLDSGDYVLLSNMYCSVKRWDSAERVREVMKRKGVLKNCGMSWVELGGDIHQFKAGDRSHPDTNVIYRVLEGLMQRIKMDGFVPATELVLMDVSEEEKEGNLNCHSEKLAATYGILKTSPRTEIRVSKNLRTCHDCHCWMKLVSKVLNRVIIVRDRIRFHRFTIMSASRLVIPSKRAFAYFVLTGGRFVYASLIRLLVLKFVLSKSPSKDVLGLASLEVDLSSIEPGTNVTVKWHGKPVFMRRRTEDDIKLANSVDVRSLRDPQEDSARV</sequence>
<keyword evidence="3" id="KW-0472">Membrane</keyword>
<evidence type="ECO:0000313" key="7">
    <source>
        <dbReference type="Proteomes" id="UP000655225"/>
    </source>
</evidence>
<gene>
    <name evidence="6" type="ORF">HHK36_012057</name>
</gene>
<dbReference type="InterPro" id="IPR011990">
    <property type="entry name" value="TPR-like_helical_dom_sf"/>
</dbReference>
<accession>A0A834ZE84</accession>
<feature type="domain" description="DYW" evidence="5">
    <location>
        <begin position="486"/>
        <end position="568"/>
    </location>
</feature>
<feature type="repeat" description="PPR" evidence="2">
    <location>
        <begin position="274"/>
        <end position="308"/>
    </location>
</feature>
<feature type="transmembrane region" description="Helical" evidence="3">
    <location>
        <begin position="582"/>
        <end position="603"/>
    </location>
</feature>
<keyword evidence="7" id="KW-1185">Reference proteome</keyword>